<evidence type="ECO:0000256" key="2">
    <source>
        <dbReference type="ARBA" id="ARBA00009997"/>
    </source>
</evidence>
<organism evidence="8 9">
    <name type="scientific">Rhodoplanes elegans</name>
    <dbReference type="NCBI Taxonomy" id="29408"/>
    <lineage>
        <taxon>Bacteria</taxon>
        <taxon>Pseudomonadati</taxon>
        <taxon>Pseudomonadota</taxon>
        <taxon>Alphaproteobacteria</taxon>
        <taxon>Hyphomicrobiales</taxon>
        <taxon>Nitrobacteraceae</taxon>
        <taxon>Rhodoplanes</taxon>
    </lineage>
</organism>
<keyword evidence="6" id="KW-0460">Magnesium</keyword>
<dbReference type="SUPFAM" id="SSF142823">
    <property type="entry name" value="ComB-like"/>
    <property type="match status" value="1"/>
</dbReference>
<dbReference type="GO" id="GO:0000287">
    <property type="term" value="F:magnesium ion binding"/>
    <property type="evidence" value="ECO:0007669"/>
    <property type="project" value="InterPro"/>
</dbReference>
<evidence type="ECO:0000256" key="1">
    <source>
        <dbReference type="ARBA" id="ARBA00001946"/>
    </source>
</evidence>
<dbReference type="GO" id="GO:0050545">
    <property type="term" value="F:sulfopyruvate decarboxylase activity"/>
    <property type="evidence" value="ECO:0007669"/>
    <property type="project" value="TreeGrafter"/>
</dbReference>
<reference evidence="8 9" key="1">
    <citation type="submission" date="2017-07" db="EMBL/GenBank/DDBJ databases">
        <title>Draft Genome Sequences of Select Purple Nonsulfur Bacteria.</title>
        <authorList>
            <person name="Lasarre B."/>
            <person name="Mckinlay J.B."/>
        </authorList>
    </citation>
    <scope>NUCLEOTIDE SEQUENCE [LARGE SCALE GENOMIC DNA]</scope>
    <source>
        <strain evidence="8 9">DSM 11907</strain>
    </source>
</reference>
<evidence type="ECO:0000256" key="7">
    <source>
        <dbReference type="ARBA" id="ARBA00033711"/>
    </source>
</evidence>
<protein>
    <recommendedName>
        <fullName evidence="4">Probable 2-phosphosulfolactate phosphatase</fullName>
        <ecNumber evidence="3">3.1.3.71</ecNumber>
    </recommendedName>
</protein>
<dbReference type="EC" id="3.1.3.71" evidence="3"/>
<dbReference type="EMBL" id="NPEU01000481">
    <property type="protein sequence ID" value="RAI31690.1"/>
    <property type="molecule type" value="Genomic_DNA"/>
</dbReference>
<dbReference type="Proteomes" id="UP000248863">
    <property type="component" value="Unassembled WGS sequence"/>
</dbReference>
<gene>
    <name evidence="8" type="ORF">CH338_25400</name>
</gene>
<evidence type="ECO:0000313" key="8">
    <source>
        <dbReference type="EMBL" id="RAI31690.1"/>
    </source>
</evidence>
<dbReference type="PANTHER" id="PTHR37311">
    <property type="entry name" value="2-PHOSPHOSULFOLACTATE PHOSPHATASE-RELATED"/>
    <property type="match status" value="1"/>
</dbReference>
<evidence type="ECO:0000256" key="5">
    <source>
        <dbReference type="ARBA" id="ARBA00022801"/>
    </source>
</evidence>
<evidence type="ECO:0000256" key="4">
    <source>
        <dbReference type="ARBA" id="ARBA00021948"/>
    </source>
</evidence>
<dbReference type="RefSeq" id="WP_111359838.1">
    <property type="nucleotide sequence ID" value="NZ_NHSK01000045.1"/>
</dbReference>
<comment type="similarity">
    <text evidence="2">Belongs to the ComB family.</text>
</comment>
<comment type="cofactor">
    <cofactor evidence="1">
        <name>Mg(2+)</name>
        <dbReference type="ChEBI" id="CHEBI:18420"/>
    </cofactor>
</comment>
<sequence>MQIVIDSLLEGARRATGTVVVIDVFRAFTTAAVLFSRGAEKIVMTETVDAAFALRDAGVGSLVIGEIDGVKVPGFDLGNSPFEASQREVEGRTIIQRTSAGTQGIVAALGGADRLYAGALVTAPATARAVLAVATAPAVAPARVSLVAMGRAGRERTDEDEICAIHLRNLLEGRPGAVAAVRDLILAGGQIAEFRDPEVAHMHPGDLDICLDIGRYDFAIRVTREDGRPVARPERM</sequence>
<dbReference type="OrthoDB" id="4913at2"/>
<dbReference type="Pfam" id="PF04029">
    <property type="entry name" value="2-ph_phosp"/>
    <property type="match status" value="1"/>
</dbReference>
<dbReference type="InterPro" id="IPR036702">
    <property type="entry name" value="ComB-like_sf"/>
</dbReference>
<accession>A0A327JYR3</accession>
<name>A0A327JYR3_9BRAD</name>
<dbReference type="InterPro" id="IPR005238">
    <property type="entry name" value="ComB-like"/>
</dbReference>
<evidence type="ECO:0000256" key="6">
    <source>
        <dbReference type="ARBA" id="ARBA00022842"/>
    </source>
</evidence>
<dbReference type="Gene3D" id="3.90.1560.10">
    <property type="entry name" value="ComB-like"/>
    <property type="match status" value="1"/>
</dbReference>
<comment type="caution">
    <text evidence="8">The sequence shown here is derived from an EMBL/GenBank/DDBJ whole genome shotgun (WGS) entry which is preliminary data.</text>
</comment>
<dbReference type="AlphaFoldDB" id="A0A327JYR3"/>
<dbReference type="GO" id="GO:0050532">
    <property type="term" value="F:2-phosphosulfolactate phosphatase activity"/>
    <property type="evidence" value="ECO:0007669"/>
    <property type="project" value="UniProtKB-EC"/>
</dbReference>
<proteinExistence type="inferred from homology"/>
<dbReference type="PANTHER" id="PTHR37311:SF1">
    <property type="entry name" value="2-PHOSPHOSULFOLACTATE PHOSPHATASE-RELATED"/>
    <property type="match status" value="1"/>
</dbReference>
<evidence type="ECO:0000256" key="3">
    <source>
        <dbReference type="ARBA" id="ARBA00012953"/>
    </source>
</evidence>
<evidence type="ECO:0000313" key="9">
    <source>
        <dbReference type="Proteomes" id="UP000248863"/>
    </source>
</evidence>
<keyword evidence="9" id="KW-1185">Reference proteome</keyword>
<keyword evidence="5" id="KW-0378">Hydrolase</keyword>
<comment type="catalytic activity">
    <reaction evidence="7">
        <text>(2R)-O-phospho-3-sulfolactate + H2O = (2R)-3-sulfolactate + phosphate</text>
        <dbReference type="Rhea" id="RHEA:23416"/>
        <dbReference type="ChEBI" id="CHEBI:15377"/>
        <dbReference type="ChEBI" id="CHEBI:15597"/>
        <dbReference type="ChEBI" id="CHEBI:43474"/>
        <dbReference type="ChEBI" id="CHEBI:58738"/>
        <dbReference type="EC" id="3.1.3.71"/>
    </reaction>
</comment>